<organism evidence="1 2">
    <name type="scientific">Rhizophagus irregularis</name>
    <dbReference type="NCBI Taxonomy" id="588596"/>
    <lineage>
        <taxon>Eukaryota</taxon>
        <taxon>Fungi</taxon>
        <taxon>Fungi incertae sedis</taxon>
        <taxon>Mucoromycota</taxon>
        <taxon>Glomeromycotina</taxon>
        <taxon>Glomeromycetes</taxon>
        <taxon>Glomerales</taxon>
        <taxon>Glomeraceae</taxon>
        <taxon>Rhizophagus</taxon>
    </lineage>
</organism>
<gene>
    <name evidence="1" type="ORF">RhiirA4_403613</name>
</gene>
<keyword evidence="2" id="KW-1185">Reference proteome</keyword>
<dbReference type="Proteomes" id="UP000234323">
    <property type="component" value="Unassembled WGS sequence"/>
</dbReference>
<evidence type="ECO:0000313" key="2">
    <source>
        <dbReference type="Proteomes" id="UP000234323"/>
    </source>
</evidence>
<dbReference type="EMBL" id="LLXI01000563">
    <property type="protein sequence ID" value="PKY47640.1"/>
    <property type="molecule type" value="Genomic_DNA"/>
</dbReference>
<sequence length="169" mass="19026">MFLVGGFSESKYFQSRVKQKFESQIKIAVPPRPVIAVVNGACEYGLNMKSISTRVLKWTYGVEIAPKWQASDPPERKMSNGRIKKFSLMVKKGTEVNATDEYSQSFSPPEPDATSLIFTIRYTSKDDATYCDEPEMNLLGSFNIELPDAHLGMNRPVLLTLCFGSRKSR</sequence>
<dbReference type="AlphaFoldDB" id="A0A2I1GLX7"/>
<dbReference type="PANTHER" id="PTHR14187">
    <property type="entry name" value="ALPHA KINASE/ELONGATION FACTOR 2 KINASE"/>
    <property type="match status" value="1"/>
</dbReference>
<protein>
    <submittedName>
        <fullName evidence="1">Uncharacterized protein</fullName>
    </submittedName>
</protein>
<name>A0A2I1GLX7_9GLOM</name>
<comment type="caution">
    <text evidence="1">The sequence shown here is derived from an EMBL/GenBank/DDBJ whole genome shotgun (WGS) entry which is preliminary data.</text>
</comment>
<evidence type="ECO:0000313" key="1">
    <source>
        <dbReference type="EMBL" id="PKY47640.1"/>
    </source>
</evidence>
<dbReference type="PANTHER" id="PTHR14187:SF5">
    <property type="entry name" value="HEAT SHOCK 70 KDA PROTEIN 12A"/>
    <property type="match status" value="1"/>
</dbReference>
<proteinExistence type="predicted"/>
<accession>A0A2I1GLX7</accession>
<reference evidence="1 2" key="1">
    <citation type="submission" date="2015-10" db="EMBL/GenBank/DDBJ databases">
        <title>Genome analyses suggest a sexual origin of heterokaryosis in a supposedly ancient asexual fungus.</title>
        <authorList>
            <person name="Ropars J."/>
            <person name="Sedzielewska K."/>
            <person name="Noel J."/>
            <person name="Charron P."/>
            <person name="Farinelli L."/>
            <person name="Marton T."/>
            <person name="Kruger M."/>
            <person name="Pelin A."/>
            <person name="Brachmann A."/>
            <person name="Corradi N."/>
        </authorList>
    </citation>
    <scope>NUCLEOTIDE SEQUENCE [LARGE SCALE GENOMIC DNA]</scope>
    <source>
        <strain evidence="1 2">A4</strain>
    </source>
</reference>